<proteinExistence type="predicted"/>
<protein>
    <submittedName>
        <fullName evidence="1">Uncharacterized protein</fullName>
    </submittedName>
</protein>
<organism evidence="1 2">
    <name type="scientific">Xenoophorus captivus</name>
    <dbReference type="NCBI Taxonomy" id="1517983"/>
    <lineage>
        <taxon>Eukaryota</taxon>
        <taxon>Metazoa</taxon>
        <taxon>Chordata</taxon>
        <taxon>Craniata</taxon>
        <taxon>Vertebrata</taxon>
        <taxon>Euteleostomi</taxon>
        <taxon>Actinopterygii</taxon>
        <taxon>Neopterygii</taxon>
        <taxon>Teleostei</taxon>
        <taxon>Neoteleostei</taxon>
        <taxon>Acanthomorphata</taxon>
        <taxon>Ovalentaria</taxon>
        <taxon>Atherinomorphae</taxon>
        <taxon>Cyprinodontiformes</taxon>
        <taxon>Goodeidae</taxon>
        <taxon>Xenoophorus</taxon>
    </lineage>
</organism>
<name>A0ABV0R335_9TELE</name>
<reference evidence="1 2" key="1">
    <citation type="submission" date="2021-06" db="EMBL/GenBank/DDBJ databases">
        <authorList>
            <person name="Palmer J.M."/>
        </authorList>
    </citation>
    <scope>NUCLEOTIDE SEQUENCE [LARGE SCALE GENOMIC DNA]</scope>
    <source>
        <strain evidence="1 2">XC_2019</strain>
        <tissue evidence="1">Muscle</tissue>
    </source>
</reference>
<accession>A0ABV0R335</accession>
<dbReference type="Proteomes" id="UP001434883">
    <property type="component" value="Unassembled WGS sequence"/>
</dbReference>
<evidence type="ECO:0000313" key="2">
    <source>
        <dbReference type="Proteomes" id="UP001434883"/>
    </source>
</evidence>
<sequence>VELSCPKEMAWKVNMHRGYLAICNPEEQQLNFIERLVEMASSLAIREWRRLPHIVSHVHTPLLQVSFPLSISSFMSDWKKVVSVLL</sequence>
<gene>
    <name evidence="1" type="ORF">XENOCAPTIV_023530</name>
</gene>
<comment type="caution">
    <text evidence="1">The sequence shown here is derived from an EMBL/GenBank/DDBJ whole genome shotgun (WGS) entry which is preliminary data.</text>
</comment>
<evidence type="ECO:0000313" key="1">
    <source>
        <dbReference type="EMBL" id="MEQ2202071.1"/>
    </source>
</evidence>
<feature type="non-terminal residue" evidence="1">
    <location>
        <position position="1"/>
    </location>
</feature>
<dbReference type="EMBL" id="JAHRIN010030585">
    <property type="protein sequence ID" value="MEQ2202071.1"/>
    <property type="molecule type" value="Genomic_DNA"/>
</dbReference>
<keyword evidence="2" id="KW-1185">Reference proteome</keyword>